<dbReference type="SUPFAM" id="SSF46689">
    <property type="entry name" value="Homeodomain-like"/>
    <property type="match status" value="1"/>
</dbReference>
<evidence type="ECO:0000259" key="3">
    <source>
        <dbReference type="PROSITE" id="PS50977"/>
    </source>
</evidence>
<dbReference type="PROSITE" id="PS50977">
    <property type="entry name" value="HTH_TETR_2"/>
    <property type="match status" value="1"/>
</dbReference>
<feature type="domain" description="HTH tetR-type" evidence="3">
    <location>
        <begin position="13"/>
        <end position="72"/>
    </location>
</feature>
<reference evidence="4 5" key="1">
    <citation type="submission" date="2023-04" db="EMBL/GenBank/DDBJ databases">
        <title>Marinobulbifer ophiurae gen. nov., sp. Nov., isolate from tissue of brittle star Ophioplocus japonicus.</title>
        <authorList>
            <person name="Kawano K."/>
            <person name="Sawayama S."/>
            <person name="Nakagawa S."/>
        </authorList>
    </citation>
    <scope>NUCLEOTIDE SEQUENCE [LARGE SCALE GENOMIC DNA]</scope>
    <source>
        <strain evidence="4 5">NKW57</strain>
    </source>
</reference>
<dbReference type="EMBL" id="BSYJ01000002">
    <property type="protein sequence ID" value="GMG86716.1"/>
    <property type="molecule type" value="Genomic_DNA"/>
</dbReference>
<sequence>MEVKVDGRALRSVRSRQQIIDAMLALMEREIYIPTAQQVADEAGISIRTVFRHFTEMELLYAELNSQVRPVYEALFNKMPVEGSLDERLTGAVRCRMEAFAQLIQLQRATWSLLWRSQVISDVYASNVRKMRKNLEKCLPEILQLPADKREAVDAIMSFEFYERLSRHQKLSDKACGKVVEGLLKDLLS</sequence>
<evidence type="ECO:0000313" key="4">
    <source>
        <dbReference type="EMBL" id="GMG86716.1"/>
    </source>
</evidence>
<evidence type="ECO:0000313" key="5">
    <source>
        <dbReference type="Proteomes" id="UP001224392"/>
    </source>
</evidence>
<evidence type="ECO:0000256" key="2">
    <source>
        <dbReference type="PROSITE-ProRule" id="PRU00335"/>
    </source>
</evidence>
<name>A0ABQ6LXF1_9GAMM</name>
<accession>A0ABQ6LXF1</accession>
<feature type="DNA-binding region" description="H-T-H motif" evidence="2">
    <location>
        <begin position="35"/>
        <end position="54"/>
    </location>
</feature>
<dbReference type="RefSeq" id="WP_285763280.1">
    <property type="nucleotide sequence ID" value="NZ_BSYJ01000002.1"/>
</dbReference>
<proteinExistence type="predicted"/>
<evidence type="ECO:0000256" key="1">
    <source>
        <dbReference type="ARBA" id="ARBA00023125"/>
    </source>
</evidence>
<dbReference type="Proteomes" id="UP001224392">
    <property type="component" value="Unassembled WGS sequence"/>
</dbReference>
<dbReference type="InterPro" id="IPR001647">
    <property type="entry name" value="HTH_TetR"/>
</dbReference>
<keyword evidence="1 2" id="KW-0238">DNA-binding</keyword>
<organism evidence="4 5">
    <name type="scientific">Biformimicrobium ophioploci</name>
    <dbReference type="NCBI Taxonomy" id="3036711"/>
    <lineage>
        <taxon>Bacteria</taxon>
        <taxon>Pseudomonadati</taxon>
        <taxon>Pseudomonadota</taxon>
        <taxon>Gammaproteobacteria</taxon>
        <taxon>Cellvibrionales</taxon>
        <taxon>Microbulbiferaceae</taxon>
        <taxon>Biformimicrobium</taxon>
    </lineage>
</organism>
<comment type="caution">
    <text evidence="4">The sequence shown here is derived from an EMBL/GenBank/DDBJ whole genome shotgun (WGS) entry which is preliminary data.</text>
</comment>
<gene>
    <name evidence="4" type="ORF">MNKW57_10370</name>
</gene>
<keyword evidence="5" id="KW-1185">Reference proteome</keyword>
<dbReference type="Gene3D" id="1.10.357.10">
    <property type="entry name" value="Tetracycline Repressor, domain 2"/>
    <property type="match status" value="1"/>
</dbReference>
<protein>
    <submittedName>
        <fullName evidence="4">TetR/AcrR family transcriptional regulator</fullName>
    </submittedName>
</protein>
<dbReference type="InterPro" id="IPR009057">
    <property type="entry name" value="Homeodomain-like_sf"/>
</dbReference>